<dbReference type="InterPro" id="IPR036922">
    <property type="entry name" value="Rieske_2Fe-2S_sf"/>
</dbReference>
<feature type="domain" description="Rieske" evidence="7">
    <location>
        <begin position="421"/>
        <end position="514"/>
    </location>
</feature>
<dbReference type="GO" id="GO:0046872">
    <property type="term" value="F:metal ion binding"/>
    <property type="evidence" value="ECO:0007669"/>
    <property type="project" value="UniProtKB-KW"/>
</dbReference>
<dbReference type="Gene3D" id="2.102.10.10">
    <property type="entry name" value="Rieske [2Fe-2S] iron-sulphur domain"/>
    <property type="match status" value="1"/>
</dbReference>
<evidence type="ECO:0000313" key="9">
    <source>
        <dbReference type="Proteomes" id="UP001597187"/>
    </source>
</evidence>
<evidence type="ECO:0000256" key="1">
    <source>
        <dbReference type="ARBA" id="ARBA00022714"/>
    </source>
</evidence>
<organism evidence="8 9">
    <name type="scientific">Halomarina rubra</name>
    <dbReference type="NCBI Taxonomy" id="2071873"/>
    <lineage>
        <taxon>Archaea</taxon>
        <taxon>Methanobacteriati</taxon>
        <taxon>Methanobacteriota</taxon>
        <taxon>Stenosarchaea group</taxon>
        <taxon>Halobacteria</taxon>
        <taxon>Halobacteriales</taxon>
        <taxon>Natronomonadaceae</taxon>
        <taxon>Halomarina</taxon>
    </lineage>
</organism>
<feature type="compositionally biased region" description="Basic and acidic residues" evidence="6">
    <location>
        <begin position="1"/>
        <end position="11"/>
    </location>
</feature>
<dbReference type="PROSITE" id="PS51296">
    <property type="entry name" value="RIESKE"/>
    <property type="match status" value="1"/>
</dbReference>
<dbReference type="InterPro" id="IPR036188">
    <property type="entry name" value="FAD/NAD-bd_sf"/>
</dbReference>
<sequence length="514" mass="55403">MTDFGRADDRGGSLWLEPPDEEPAPTLETDVRTQTTVVGGGVAGVTTALLLAERGRDVVLLERDRIGHGVTGHSTAKVTAQHGLVYDALERRHGVETTRQYADANRRAVEFVANRVEAHGIECGFRRLPAVTYTDSVAEVGSVRDEVAAATRAGLPATAADDVPFRDAVAGVRVDDQALFDPHAYLLGLTRAVVDAGGEVFERSRVTDVETGTRCRVTANGNTVVSDDVVLATHFPLLDRVGAFLRQYPKQSYVLALETDDPPPEAMYYRATDPYFSVRPARVDGESLTLVGGQNHKTGHGAPTAERYAALEAEAREQFDVQAIPYRWSTQDYASADGLPYVGGLAPFWPKLYVATGFGGWGMSNGTAAGVLLADLLTGRSNRNRDAFEPLRATLRASAPKLATENAAVATTFVRDWVQGLSGGDPDLPAPGEATVGRHGRAVLGRYRDETGTVHVVDGVCPHMGCLLRWNDGERTWDCPCHGSRFRLDGRVVDGPATEDLSYESFTPDGDALR</sequence>
<proteinExistence type="predicted"/>
<dbReference type="InterPro" id="IPR006076">
    <property type="entry name" value="FAD-dep_OxRdtase"/>
</dbReference>
<dbReference type="Gene3D" id="3.50.50.60">
    <property type="entry name" value="FAD/NAD(P)-binding domain"/>
    <property type="match status" value="1"/>
</dbReference>
<dbReference type="Proteomes" id="UP001597187">
    <property type="component" value="Unassembled WGS sequence"/>
</dbReference>
<evidence type="ECO:0000256" key="5">
    <source>
        <dbReference type="ARBA" id="ARBA00023157"/>
    </source>
</evidence>
<evidence type="ECO:0000313" key="8">
    <source>
        <dbReference type="EMBL" id="MFD1511955.1"/>
    </source>
</evidence>
<evidence type="ECO:0000259" key="7">
    <source>
        <dbReference type="PROSITE" id="PS51296"/>
    </source>
</evidence>
<dbReference type="PRINTS" id="PR00162">
    <property type="entry name" value="RIESKE"/>
</dbReference>
<dbReference type="GO" id="GO:0051537">
    <property type="term" value="F:2 iron, 2 sulfur cluster binding"/>
    <property type="evidence" value="ECO:0007669"/>
    <property type="project" value="UniProtKB-KW"/>
</dbReference>
<keyword evidence="2" id="KW-0479">Metal-binding</keyword>
<dbReference type="SUPFAM" id="SSF50022">
    <property type="entry name" value="ISP domain"/>
    <property type="match status" value="1"/>
</dbReference>
<keyword evidence="5" id="KW-1015">Disulfide bond</keyword>
<dbReference type="Pfam" id="PF01266">
    <property type="entry name" value="DAO"/>
    <property type="match status" value="1"/>
</dbReference>
<dbReference type="Pfam" id="PF00355">
    <property type="entry name" value="Rieske"/>
    <property type="match status" value="1"/>
</dbReference>
<accession>A0ABD6AR29</accession>
<keyword evidence="3" id="KW-0408">Iron</keyword>
<dbReference type="PANTHER" id="PTHR13847:SF274">
    <property type="entry name" value="RIESKE 2FE-2S IRON-SULFUR PROTEIN YHFW-RELATED"/>
    <property type="match status" value="1"/>
</dbReference>
<dbReference type="RefSeq" id="WP_250871938.1">
    <property type="nucleotide sequence ID" value="NZ_JALXFV010000002.1"/>
</dbReference>
<comment type="caution">
    <text evidence="8">The sequence shown here is derived from an EMBL/GenBank/DDBJ whole genome shotgun (WGS) entry which is preliminary data.</text>
</comment>
<dbReference type="AlphaFoldDB" id="A0ABD6AR29"/>
<protein>
    <submittedName>
        <fullName evidence="8">FAD-dependent oxidoreductase</fullName>
    </submittedName>
</protein>
<dbReference type="EMBL" id="JBHUDC010000002">
    <property type="protein sequence ID" value="MFD1511955.1"/>
    <property type="molecule type" value="Genomic_DNA"/>
</dbReference>
<dbReference type="InterPro" id="IPR017941">
    <property type="entry name" value="Rieske_2Fe-2S"/>
</dbReference>
<dbReference type="Gene3D" id="3.30.9.10">
    <property type="entry name" value="D-Amino Acid Oxidase, subunit A, domain 2"/>
    <property type="match status" value="1"/>
</dbReference>
<evidence type="ECO:0000256" key="3">
    <source>
        <dbReference type="ARBA" id="ARBA00023004"/>
    </source>
</evidence>
<dbReference type="SUPFAM" id="SSF51971">
    <property type="entry name" value="Nucleotide-binding domain"/>
    <property type="match status" value="1"/>
</dbReference>
<dbReference type="InterPro" id="IPR005805">
    <property type="entry name" value="Rieske_Fe-S_prot_C"/>
</dbReference>
<reference evidence="8 9" key="1">
    <citation type="journal article" date="2019" name="Int. J. Syst. Evol. Microbiol.">
        <title>The Global Catalogue of Microorganisms (GCM) 10K type strain sequencing project: providing services to taxonomists for standard genome sequencing and annotation.</title>
        <authorList>
            <consortium name="The Broad Institute Genomics Platform"/>
            <consortium name="The Broad Institute Genome Sequencing Center for Infectious Disease"/>
            <person name="Wu L."/>
            <person name="Ma J."/>
        </authorList>
    </citation>
    <scope>NUCLEOTIDE SEQUENCE [LARGE SCALE GENOMIC DNA]</scope>
    <source>
        <strain evidence="8 9">CGMCC 1.12563</strain>
    </source>
</reference>
<keyword evidence="4" id="KW-0411">Iron-sulfur</keyword>
<keyword evidence="9" id="KW-1185">Reference proteome</keyword>
<evidence type="ECO:0000256" key="4">
    <source>
        <dbReference type="ARBA" id="ARBA00023014"/>
    </source>
</evidence>
<name>A0ABD6AR29_9EURY</name>
<evidence type="ECO:0000256" key="6">
    <source>
        <dbReference type="SAM" id="MobiDB-lite"/>
    </source>
</evidence>
<dbReference type="PANTHER" id="PTHR13847">
    <property type="entry name" value="SARCOSINE DEHYDROGENASE-RELATED"/>
    <property type="match status" value="1"/>
</dbReference>
<gene>
    <name evidence="8" type="ORF">ACFSBT_01510</name>
</gene>
<feature type="region of interest" description="Disordered" evidence="6">
    <location>
        <begin position="1"/>
        <end position="27"/>
    </location>
</feature>
<evidence type="ECO:0000256" key="2">
    <source>
        <dbReference type="ARBA" id="ARBA00022723"/>
    </source>
</evidence>
<keyword evidence="1" id="KW-0001">2Fe-2S</keyword>